<feature type="transmembrane region" description="Helical" evidence="1">
    <location>
        <begin position="239"/>
        <end position="256"/>
    </location>
</feature>
<feature type="transmembrane region" description="Helical" evidence="1">
    <location>
        <begin position="123"/>
        <end position="146"/>
    </location>
</feature>
<dbReference type="RefSeq" id="WP_199461896.1">
    <property type="nucleotide sequence ID" value="NZ_JAEMUH010000005.1"/>
</dbReference>
<feature type="transmembrane region" description="Helical" evidence="1">
    <location>
        <begin position="308"/>
        <end position="327"/>
    </location>
</feature>
<feature type="transmembrane region" description="Helical" evidence="1">
    <location>
        <begin position="152"/>
        <end position="170"/>
    </location>
</feature>
<dbReference type="Proteomes" id="UP000598488">
    <property type="component" value="Unassembled WGS sequence"/>
</dbReference>
<evidence type="ECO:0008006" key="4">
    <source>
        <dbReference type="Google" id="ProtNLM"/>
    </source>
</evidence>
<proteinExistence type="predicted"/>
<name>A0ABS0Z9C1_9GAMM</name>
<protein>
    <recommendedName>
        <fullName evidence="4">Glycosyltransferase RgtA/B/C/D-like domain-containing protein</fullName>
    </recommendedName>
</protein>
<dbReference type="EMBL" id="JAEMUH010000005">
    <property type="protein sequence ID" value="MBJ7550259.1"/>
    <property type="molecule type" value="Genomic_DNA"/>
</dbReference>
<gene>
    <name evidence="2" type="ORF">JHD44_06170</name>
</gene>
<feature type="transmembrane region" description="Helical" evidence="1">
    <location>
        <begin position="205"/>
        <end position="227"/>
    </location>
</feature>
<sequence length="390" mass="45392">MRDLYSKTEKLLFIYGFLIIAFLVSTSTKNPIYNWDIIPYIGSTLTLDSRNIEEIHSLTYKTLSSNIPEKEFEKLINDRNESINYRKSVYEKPEIFKEQLNFYFIKPFYIGSIYLLKTTGLQIIDAIYTLSILACISTSLLLLYWTNLYLNANISFIVTLLIGVQSKLFVIGRMPTPDALSVFTVLLALFFLVERKNLKATTLLLMASIFIRPNNIIITLLVLTYLTYLSHHQKNKSDFYFFILTIASSILIYFSIGKLLNRYDWWTLFHHSFIQNLNYPSKFDSSFSIDEYIAVITLQVKGLFMMAYGFPSTMIIFIFINIITFNMDKFSKDKPHTNPILILSIIIVLNYLAHLFLFPGVIQWDRFFTSFYIFSAIALISKISPNLSRT</sequence>
<evidence type="ECO:0000313" key="3">
    <source>
        <dbReference type="Proteomes" id="UP000598488"/>
    </source>
</evidence>
<keyword evidence="1" id="KW-0812">Transmembrane</keyword>
<keyword evidence="3" id="KW-1185">Reference proteome</keyword>
<evidence type="ECO:0000313" key="2">
    <source>
        <dbReference type="EMBL" id="MBJ7550259.1"/>
    </source>
</evidence>
<evidence type="ECO:0000256" key="1">
    <source>
        <dbReference type="SAM" id="Phobius"/>
    </source>
</evidence>
<feature type="transmembrane region" description="Helical" evidence="1">
    <location>
        <begin position="339"/>
        <end position="361"/>
    </location>
</feature>
<keyword evidence="1" id="KW-1133">Transmembrane helix</keyword>
<organism evidence="2 3">
    <name type="scientific">Marinomonas ostreistagni</name>
    <dbReference type="NCBI Taxonomy" id="359209"/>
    <lineage>
        <taxon>Bacteria</taxon>
        <taxon>Pseudomonadati</taxon>
        <taxon>Pseudomonadota</taxon>
        <taxon>Gammaproteobacteria</taxon>
        <taxon>Oceanospirillales</taxon>
        <taxon>Oceanospirillaceae</taxon>
        <taxon>Marinomonas</taxon>
    </lineage>
</organism>
<feature type="transmembrane region" description="Helical" evidence="1">
    <location>
        <begin position="12"/>
        <end position="28"/>
    </location>
</feature>
<accession>A0ABS0Z9C1</accession>
<feature type="transmembrane region" description="Helical" evidence="1">
    <location>
        <begin position="177"/>
        <end position="193"/>
    </location>
</feature>
<keyword evidence="1" id="KW-0472">Membrane</keyword>
<comment type="caution">
    <text evidence="2">The sequence shown here is derived from an EMBL/GenBank/DDBJ whole genome shotgun (WGS) entry which is preliminary data.</text>
</comment>
<reference evidence="2 3" key="1">
    <citation type="submission" date="2020-12" db="EMBL/GenBank/DDBJ databases">
        <title>Comparative genome analysis of fungal antagonists Marinomonas ostreistagni 398 and M. spartinae 468.</title>
        <authorList>
            <person name="Fields J.L."/>
            <person name="Mavrodi O.V."/>
            <person name="Biber P.D."/>
            <person name="Indest K.J."/>
            <person name="Mavrodi D.V."/>
        </authorList>
    </citation>
    <scope>NUCLEOTIDE SEQUENCE [LARGE SCALE GENOMIC DNA]</scope>
    <source>
        <strain evidence="2 3">USM7</strain>
    </source>
</reference>